<reference evidence="3 4" key="1">
    <citation type="submission" date="2017-07" db="EMBL/GenBank/DDBJ databases">
        <authorList>
            <person name="Sun Z.S."/>
            <person name="Albrecht U."/>
            <person name="Echele G."/>
            <person name="Lee C.C."/>
        </authorList>
    </citation>
    <scope>NUCLEOTIDE SEQUENCE [LARGE SCALE GENOMIC DNA]</scope>
    <source>
        <strain evidence="4">type strain: KCTC 22618</strain>
    </source>
</reference>
<organism evidence="3 4">
    <name type="scientific">Tenacibaculum jejuense</name>
    <dbReference type="NCBI Taxonomy" id="584609"/>
    <lineage>
        <taxon>Bacteria</taxon>
        <taxon>Pseudomonadati</taxon>
        <taxon>Bacteroidota</taxon>
        <taxon>Flavobacteriia</taxon>
        <taxon>Flavobacteriales</taxon>
        <taxon>Flavobacteriaceae</taxon>
        <taxon>Tenacibaculum</taxon>
    </lineage>
</organism>
<dbReference type="InterPro" id="IPR012334">
    <property type="entry name" value="Pectin_lyas_fold"/>
</dbReference>
<keyword evidence="1" id="KW-0732">Signal</keyword>
<protein>
    <recommendedName>
        <fullName evidence="2">Secretion system C-terminal sorting domain-containing protein</fullName>
    </recommendedName>
</protein>
<dbReference type="EMBL" id="LT899436">
    <property type="protein sequence ID" value="SNR16597.1"/>
    <property type="molecule type" value="Genomic_DNA"/>
</dbReference>
<gene>
    <name evidence="3" type="ORF">TJEJU_2928</name>
</gene>
<feature type="domain" description="Secretion system C-terminal sorting" evidence="2">
    <location>
        <begin position="520"/>
        <end position="586"/>
    </location>
</feature>
<dbReference type="AlphaFoldDB" id="A0A238UBL0"/>
<evidence type="ECO:0000313" key="4">
    <source>
        <dbReference type="Proteomes" id="UP000215214"/>
    </source>
</evidence>
<sequence>MKPNKSITIFIAVMLISFSSYLLNGQIRVGDPGVTFDRNLINQNKAQYPQIEKWITAGVRGGIPLKENLIVQRTIEEGASIDEINAAIRDVSKMGNKRNTILIKKGTYIVNKKITMKSNVSLIGESRSETIFEMHENFDNKAFNFERNTRFSGLYNMTIRGSRKWGDSSGFPKFTWNTSNSANDELNGSDNILVFFKESSDCWLDDVNLINAGRDPMRCNAKHNTFRGLIVDGAFSKSGGAQGYFFIQKGYNLITDCQMTHLRHFSLQGGGVEYNVVYDNEIKQEISFHVGDDGNNLIEKNKVVLPKDMSGSRSSASRSPDYFSIMGPWSIKHQNSARDNFLLNNSTLELQHNGASPFSRKNKVYHGPLKAKPADHSTNFKIDESKYPTPKGNTLYPVIVSPPAVVATKDLEPYFMILKDNQQFNVGDHIVVTVDASAKVDEVSLFYDGTLISSQNSTPYSWNKNSDFLGDLQEGIHELKAIIKGLDGDTKTISINIRVGSISTLSTEDLSSLEKKTLTVFPNPFIDQINLKNAEPGEEVSIHSMDGKLIQKEEINDSGSLELNHKLKAGIYLIVYKQNIYKLIKK</sequence>
<dbReference type="RefSeq" id="WP_095073260.1">
    <property type="nucleotide sequence ID" value="NZ_LT899436.1"/>
</dbReference>
<dbReference type="KEGG" id="tje:TJEJU_2928"/>
<name>A0A238UBL0_9FLAO</name>
<evidence type="ECO:0000313" key="3">
    <source>
        <dbReference type="EMBL" id="SNR16597.1"/>
    </source>
</evidence>
<dbReference type="Gene3D" id="2.60.40.10">
    <property type="entry name" value="Immunoglobulins"/>
    <property type="match status" value="1"/>
</dbReference>
<dbReference type="NCBIfam" id="TIGR04183">
    <property type="entry name" value="Por_Secre_tail"/>
    <property type="match status" value="1"/>
</dbReference>
<proteinExistence type="predicted"/>
<dbReference type="InterPro" id="IPR013783">
    <property type="entry name" value="Ig-like_fold"/>
</dbReference>
<dbReference type="Proteomes" id="UP000215214">
    <property type="component" value="Chromosome TJEJU"/>
</dbReference>
<dbReference type="SUPFAM" id="SSF51126">
    <property type="entry name" value="Pectin lyase-like"/>
    <property type="match status" value="1"/>
</dbReference>
<dbReference type="Pfam" id="PF18962">
    <property type="entry name" value="Por_Secre_tail"/>
    <property type="match status" value="1"/>
</dbReference>
<dbReference type="Pfam" id="PF17957">
    <property type="entry name" value="Big_7"/>
    <property type="match status" value="1"/>
</dbReference>
<accession>A0A238UBL0</accession>
<dbReference type="InterPro" id="IPR026444">
    <property type="entry name" value="Secre_tail"/>
</dbReference>
<evidence type="ECO:0000256" key="1">
    <source>
        <dbReference type="ARBA" id="ARBA00022729"/>
    </source>
</evidence>
<keyword evidence="4" id="KW-1185">Reference proteome</keyword>
<dbReference type="OrthoDB" id="1183463at2"/>
<dbReference type="Gene3D" id="2.160.20.10">
    <property type="entry name" value="Single-stranded right-handed beta-helix, Pectin lyase-like"/>
    <property type="match status" value="1"/>
</dbReference>
<dbReference type="InterPro" id="IPR011050">
    <property type="entry name" value="Pectin_lyase_fold/virulence"/>
</dbReference>
<evidence type="ECO:0000259" key="2">
    <source>
        <dbReference type="Pfam" id="PF18962"/>
    </source>
</evidence>